<proteinExistence type="predicted"/>
<evidence type="ECO:0000256" key="1">
    <source>
        <dbReference type="SAM" id="Phobius"/>
    </source>
</evidence>
<evidence type="ECO:0000313" key="4">
    <source>
        <dbReference type="Proteomes" id="UP000229044"/>
    </source>
</evidence>
<feature type="transmembrane region" description="Helical" evidence="1">
    <location>
        <begin position="78"/>
        <end position="100"/>
    </location>
</feature>
<feature type="domain" description="Chlorhexidine efflux transporter" evidence="2">
    <location>
        <begin position="2"/>
        <end position="61"/>
    </location>
</feature>
<feature type="transmembrane region" description="Helical" evidence="1">
    <location>
        <begin position="38"/>
        <end position="58"/>
    </location>
</feature>
<dbReference type="Pfam" id="PF05232">
    <property type="entry name" value="BTP"/>
    <property type="match status" value="2"/>
</dbReference>
<evidence type="ECO:0000259" key="2">
    <source>
        <dbReference type="Pfam" id="PF05232"/>
    </source>
</evidence>
<name>A0A2G1VCW5_9GAMM</name>
<evidence type="ECO:0000313" key="3">
    <source>
        <dbReference type="EMBL" id="PHQ24595.1"/>
    </source>
</evidence>
<dbReference type="OrthoDB" id="1631120at2"/>
<keyword evidence="4" id="KW-1185">Reference proteome</keyword>
<accession>A0A2G1VCW5</accession>
<reference evidence="3 4" key="1">
    <citation type="submission" date="2017-09" db="EMBL/GenBank/DDBJ databases">
        <title>The draft genome sequences of Marinobacter guineae M3B.</title>
        <authorList>
            <person name="Cao J."/>
        </authorList>
    </citation>
    <scope>NUCLEOTIDE SEQUENCE [LARGE SCALE GENOMIC DNA]</scope>
    <source>
        <strain evidence="3 4">M3B</strain>
    </source>
</reference>
<dbReference type="EMBL" id="NTFI01000005">
    <property type="protein sequence ID" value="PHQ24595.1"/>
    <property type="molecule type" value="Genomic_DNA"/>
</dbReference>
<feature type="transmembrane region" description="Helical" evidence="1">
    <location>
        <begin position="112"/>
        <end position="129"/>
    </location>
</feature>
<feature type="domain" description="Chlorhexidine efflux transporter" evidence="2">
    <location>
        <begin position="72"/>
        <end position="134"/>
    </location>
</feature>
<dbReference type="InterPro" id="IPR007896">
    <property type="entry name" value="BTP_bacteria"/>
</dbReference>
<keyword evidence="1" id="KW-0812">Transmembrane</keyword>
<gene>
    <name evidence="3" type="ORF">CLH62_17040</name>
</gene>
<comment type="caution">
    <text evidence="3">The sequence shown here is derived from an EMBL/GenBank/DDBJ whole genome shotgun (WGS) entry which is preliminary data.</text>
</comment>
<dbReference type="NCBIfam" id="NF033664">
    <property type="entry name" value="PACE_transport"/>
    <property type="match status" value="1"/>
</dbReference>
<keyword evidence="1" id="KW-1133">Transmembrane helix</keyword>
<dbReference type="RefSeq" id="WP_099619372.1">
    <property type="nucleotide sequence ID" value="NZ_KZ319341.1"/>
</dbReference>
<dbReference type="Proteomes" id="UP000229044">
    <property type="component" value="Unassembled WGS sequence"/>
</dbReference>
<dbReference type="InterPro" id="IPR058208">
    <property type="entry name" value="PACE"/>
</dbReference>
<dbReference type="AlphaFoldDB" id="A0A2G1VCW5"/>
<sequence length="167" mass="18853">MRTTKDRIRQAVSFELIGIFLSVPLAALAFSFDLGKTGILGVVGATLATLWNYVFNLLFDHGLKKLNGSTHKSLTIRFLHAISFELGLMMAFLPIIAWWMDISLLEALIVDLAFIAFYLVYAFVFTWCYDTVFPDTDATNQHNPPQPNSVAYSLTETHKEQITSKDR</sequence>
<organism evidence="3 4">
    <name type="scientific">Marinobacter guineae</name>
    <dbReference type="NCBI Taxonomy" id="432303"/>
    <lineage>
        <taxon>Bacteria</taxon>
        <taxon>Pseudomonadati</taxon>
        <taxon>Pseudomonadota</taxon>
        <taxon>Gammaproteobacteria</taxon>
        <taxon>Pseudomonadales</taxon>
        <taxon>Marinobacteraceae</taxon>
        <taxon>Marinobacter</taxon>
    </lineage>
</organism>
<keyword evidence="1" id="KW-0472">Membrane</keyword>
<feature type="transmembrane region" description="Helical" evidence="1">
    <location>
        <begin position="12"/>
        <end position="32"/>
    </location>
</feature>
<protein>
    <recommendedName>
        <fullName evidence="2">Chlorhexidine efflux transporter domain-containing protein</fullName>
    </recommendedName>
</protein>